<organism evidence="1 2">
    <name type="scientific">Pluteus cervinus</name>
    <dbReference type="NCBI Taxonomy" id="181527"/>
    <lineage>
        <taxon>Eukaryota</taxon>
        <taxon>Fungi</taxon>
        <taxon>Dikarya</taxon>
        <taxon>Basidiomycota</taxon>
        <taxon>Agaricomycotina</taxon>
        <taxon>Agaricomycetes</taxon>
        <taxon>Agaricomycetidae</taxon>
        <taxon>Agaricales</taxon>
        <taxon>Pluteineae</taxon>
        <taxon>Pluteaceae</taxon>
        <taxon>Pluteus</taxon>
    </lineage>
</organism>
<keyword evidence="2" id="KW-1185">Reference proteome</keyword>
<accession>A0ACD3BA29</accession>
<sequence>MKLTVSEEAISLLLRIFYNPTYSEFSFNTTEWASVLEFAHGYEFEEVKKLALRELEKQPLDVADRIQLYEEQKADVSLVIPYYFDISTRPHILSRGEARTLGLDASLTIHECREHSRVTVKKGPKENGAAGKRGNAGAGEPVVIEFDHSIVIAHLARCLLVDPAFVKDRLTKTNRIPGSDQPAA</sequence>
<reference evidence="1 2" key="1">
    <citation type="journal article" date="2019" name="Nat. Ecol. Evol.">
        <title>Megaphylogeny resolves global patterns of mushroom evolution.</title>
        <authorList>
            <person name="Varga T."/>
            <person name="Krizsan K."/>
            <person name="Foldi C."/>
            <person name="Dima B."/>
            <person name="Sanchez-Garcia M."/>
            <person name="Sanchez-Ramirez S."/>
            <person name="Szollosi G.J."/>
            <person name="Szarkandi J.G."/>
            <person name="Papp V."/>
            <person name="Albert L."/>
            <person name="Andreopoulos W."/>
            <person name="Angelini C."/>
            <person name="Antonin V."/>
            <person name="Barry K.W."/>
            <person name="Bougher N.L."/>
            <person name="Buchanan P."/>
            <person name="Buyck B."/>
            <person name="Bense V."/>
            <person name="Catcheside P."/>
            <person name="Chovatia M."/>
            <person name="Cooper J."/>
            <person name="Damon W."/>
            <person name="Desjardin D."/>
            <person name="Finy P."/>
            <person name="Geml J."/>
            <person name="Haridas S."/>
            <person name="Hughes K."/>
            <person name="Justo A."/>
            <person name="Karasinski D."/>
            <person name="Kautmanova I."/>
            <person name="Kiss B."/>
            <person name="Kocsube S."/>
            <person name="Kotiranta H."/>
            <person name="LaButti K.M."/>
            <person name="Lechner B.E."/>
            <person name="Liimatainen K."/>
            <person name="Lipzen A."/>
            <person name="Lukacs Z."/>
            <person name="Mihaltcheva S."/>
            <person name="Morgado L.N."/>
            <person name="Niskanen T."/>
            <person name="Noordeloos M.E."/>
            <person name="Ohm R.A."/>
            <person name="Ortiz-Santana B."/>
            <person name="Ovrebo C."/>
            <person name="Racz N."/>
            <person name="Riley R."/>
            <person name="Savchenko A."/>
            <person name="Shiryaev A."/>
            <person name="Soop K."/>
            <person name="Spirin V."/>
            <person name="Szebenyi C."/>
            <person name="Tomsovsky M."/>
            <person name="Tulloss R.E."/>
            <person name="Uehling J."/>
            <person name="Grigoriev I.V."/>
            <person name="Vagvolgyi C."/>
            <person name="Papp T."/>
            <person name="Martin F.M."/>
            <person name="Miettinen O."/>
            <person name="Hibbett D.S."/>
            <person name="Nagy L.G."/>
        </authorList>
    </citation>
    <scope>NUCLEOTIDE SEQUENCE [LARGE SCALE GENOMIC DNA]</scope>
    <source>
        <strain evidence="1 2">NL-1719</strain>
    </source>
</reference>
<protein>
    <submittedName>
        <fullName evidence="1">Uncharacterized protein</fullName>
    </submittedName>
</protein>
<gene>
    <name evidence="1" type="ORF">BDN72DRAFT_671920</name>
</gene>
<dbReference type="Proteomes" id="UP000308600">
    <property type="component" value="Unassembled WGS sequence"/>
</dbReference>
<proteinExistence type="predicted"/>
<name>A0ACD3BA29_9AGAR</name>
<evidence type="ECO:0000313" key="2">
    <source>
        <dbReference type="Proteomes" id="UP000308600"/>
    </source>
</evidence>
<dbReference type="EMBL" id="ML208267">
    <property type="protein sequence ID" value="TFK74675.1"/>
    <property type="molecule type" value="Genomic_DNA"/>
</dbReference>
<evidence type="ECO:0000313" key="1">
    <source>
        <dbReference type="EMBL" id="TFK74675.1"/>
    </source>
</evidence>